<feature type="transmembrane region" description="Helical" evidence="1">
    <location>
        <begin position="7"/>
        <end position="32"/>
    </location>
</feature>
<keyword evidence="1" id="KW-1133">Transmembrane helix</keyword>
<keyword evidence="1" id="KW-0472">Membrane</keyword>
<dbReference type="AlphaFoldDB" id="A0A378SJQ2"/>
<sequence length="92" mass="9987">MRRQINLRAALVGIATAVMTVVVLGVLLYTLLENHKKAMADECVHDVTGGLPGMDLSEDEITSLLIQCLQDPEVASDAMFAKYLDRVVDAAK</sequence>
<reference evidence="2 3" key="1">
    <citation type="submission" date="2018-06" db="EMBL/GenBank/DDBJ databases">
        <authorList>
            <consortium name="Pathogen Informatics"/>
            <person name="Doyle S."/>
        </authorList>
    </citation>
    <scope>NUCLEOTIDE SEQUENCE [LARGE SCALE GENOMIC DNA]</scope>
    <source>
        <strain evidence="2 3">NCTC10742</strain>
    </source>
</reference>
<dbReference type="Proteomes" id="UP000254291">
    <property type="component" value="Unassembled WGS sequence"/>
</dbReference>
<keyword evidence="1" id="KW-0812">Transmembrane</keyword>
<evidence type="ECO:0000256" key="1">
    <source>
        <dbReference type="SAM" id="Phobius"/>
    </source>
</evidence>
<evidence type="ECO:0000313" key="2">
    <source>
        <dbReference type="EMBL" id="STZ42595.1"/>
    </source>
</evidence>
<dbReference type="EMBL" id="UGQM01000001">
    <property type="protein sequence ID" value="STZ42595.1"/>
    <property type="molecule type" value="Genomic_DNA"/>
</dbReference>
<accession>A0A378SJQ2</accession>
<organism evidence="2 3">
    <name type="scientific">Mycolicibacterium gilvum</name>
    <dbReference type="NCBI Taxonomy" id="1804"/>
    <lineage>
        <taxon>Bacteria</taxon>
        <taxon>Bacillati</taxon>
        <taxon>Actinomycetota</taxon>
        <taxon>Actinomycetes</taxon>
        <taxon>Mycobacteriales</taxon>
        <taxon>Mycobacteriaceae</taxon>
        <taxon>Mycolicibacterium</taxon>
    </lineage>
</organism>
<name>A0A378SJQ2_9MYCO</name>
<proteinExistence type="predicted"/>
<evidence type="ECO:0000313" key="3">
    <source>
        <dbReference type="Proteomes" id="UP000254291"/>
    </source>
</evidence>
<protein>
    <submittedName>
        <fullName evidence="2">Uncharacterized protein</fullName>
    </submittedName>
</protein>
<dbReference type="RefSeq" id="WP_115327022.1">
    <property type="nucleotide sequence ID" value="NZ_JACKST010000066.1"/>
</dbReference>
<gene>
    <name evidence="2" type="ORF">NCTC10742_01809</name>
</gene>